<keyword evidence="8" id="KW-0050">Antiport</keyword>
<comment type="subcellular location">
    <subcellularLocation>
        <location evidence="1 8">Cell membrane</location>
        <topology evidence="1 8">Multi-pass membrane protein</topology>
    </subcellularLocation>
</comment>
<evidence type="ECO:0000256" key="1">
    <source>
        <dbReference type="ARBA" id="ARBA00004651"/>
    </source>
</evidence>
<dbReference type="GO" id="GO:0015385">
    <property type="term" value="F:sodium:proton antiporter activity"/>
    <property type="evidence" value="ECO:0007669"/>
    <property type="project" value="TreeGrafter"/>
</dbReference>
<evidence type="ECO:0000313" key="12">
    <source>
        <dbReference type="Proteomes" id="UP000241209"/>
    </source>
</evidence>
<reference evidence="11 13" key="3">
    <citation type="submission" date="2021-02" db="EMBL/GenBank/DDBJ databases">
        <title>FDA dAtabase for Regulatory Grade micrObial Sequences (FDA-ARGOS): Supporting development and validation of Infectious Disease Dx tests.</title>
        <authorList>
            <person name="Sproer C."/>
            <person name="Gronow S."/>
            <person name="Severitt S."/>
            <person name="Schroder I."/>
            <person name="Tallon L."/>
            <person name="Sadzewicz L."/>
            <person name="Zhao X."/>
            <person name="Boylan J."/>
            <person name="Ott S."/>
            <person name="Bowen H."/>
            <person name="Vavikolanu K."/>
            <person name="Mehta A."/>
            <person name="Aluvathingal J."/>
            <person name="Nadendla S."/>
            <person name="Lowell S."/>
            <person name="Myers T."/>
            <person name="Yan Y."/>
            <person name="Sichtig H."/>
        </authorList>
    </citation>
    <scope>NUCLEOTIDE SEQUENCE [LARGE SCALE GENOMIC DNA]</scope>
    <source>
        <strain evidence="11 13">FDAARGOS_1207</strain>
    </source>
</reference>
<evidence type="ECO:0000256" key="4">
    <source>
        <dbReference type="ARBA" id="ARBA00022475"/>
    </source>
</evidence>
<dbReference type="PIRSF" id="PIRSF028784">
    <property type="entry name" value="MrpF"/>
    <property type="match status" value="1"/>
</dbReference>
<dbReference type="PANTHER" id="PTHR34702:SF1">
    <property type="entry name" value="NA(+)_H(+) ANTIPORTER SUBUNIT F"/>
    <property type="match status" value="1"/>
</dbReference>
<keyword evidence="8" id="KW-0406">Ion transport</keyword>
<name>A0A2T4PRC9_9STAP</name>
<evidence type="ECO:0000256" key="6">
    <source>
        <dbReference type="ARBA" id="ARBA00022989"/>
    </source>
</evidence>
<dbReference type="GO" id="GO:0005886">
    <property type="term" value="C:plasma membrane"/>
    <property type="evidence" value="ECO:0007669"/>
    <property type="project" value="UniProtKB-SubCell"/>
</dbReference>
<dbReference type="OrthoDB" id="9799958at2"/>
<feature type="transmembrane region" description="Helical" evidence="9">
    <location>
        <begin position="37"/>
        <end position="58"/>
    </location>
</feature>
<gene>
    <name evidence="10" type="ORF">BU072_11180</name>
    <name evidence="11" type="ORF">I6J37_06620</name>
</gene>
<evidence type="ECO:0000256" key="9">
    <source>
        <dbReference type="SAM" id="Phobius"/>
    </source>
</evidence>
<dbReference type="InterPro" id="IPR007208">
    <property type="entry name" value="MrpF/PhaF-like"/>
</dbReference>
<dbReference type="EMBL" id="CP069486">
    <property type="protein sequence ID" value="QRO86364.1"/>
    <property type="molecule type" value="Genomic_DNA"/>
</dbReference>
<dbReference type="Proteomes" id="UP000627155">
    <property type="component" value="Chromosome"/>
</dbReference>
<dbReference type="PANTHER" id="PTHR34702">
    <property type="entry name" value="NA(+)/H(+) ANTIPORTER SUBUNIT F1"/>
    <property type="match status" value="1"/>
</dbReference>
<keyword evidence="5 9" id="KW-0812">Transmembrane</keyword>
<dbReference type="STRING" id="1167632.GCA_000286335_02127"/>
<sequence length="97" mass="10542">MSFIILTIIKTALVIYGISIVVVLFRTIIGPTTADRVIAFDAIGAILVSVVGVLSIIYDTFSYLEASLIIAILSFLSTVGISRFIEGGRVFESKRDR</sequence>
<dbReference type="NCBIfam" id="NF009300">
    <property type="entry name" value="PRK12657.1"/>
    <property type="match status" value="1"/>
</dbReference>
<reference evidence="10 12" key="1">
    <citation type="journal article" date="2016" name="Front. Microbiol.">
        <title>Comprehensive Phylogenetic Analysis of Bovine Non-aureus Staphylococci Species Based on Whole-Genome Sequencing.</title>
        <authorList>
            <person name="Naushad S."/>
            <person name="Barkema H.W."/>
            <person name="Luby C."/>
            <person name="Condas L.A."/>
            <person name="Nobrega D.B."/>
            <person name="Carson D.A."/>
            <person name="De Buck J."/>
        </authorList>
    </citation>
    <scope>NUCLEOTIDE SEQUENCE [LARGE SCALE GENOMIC DNA]</scope>
    <source>
        <strain evidence="10 12">SNUC 2204</strain>
    </source>
</reference>
<dbReference type="Pfam" id="PF04066">
    <property type="entry name" value="MrpF_PhaF"/>
    <property type="match status" value="1"/>
</dbReference>
<reference evidence="10" key="2">
    <citation type="submission" date="2018-03" db="EMBL/GenBank/DDBJ databases">
        <authorList>
            <person name="Keele B.F."/>
        </authorList>
    </citation>
    <scope>NUCLEOTIDE SEQUENCE</scope>
    <source>
        <strain evidence="10">SNUC 2204</strain>
    </source>
</reference>
<protein>
    <submittedName>
        <fullName evidence="10">Na(+)/H(+) antiporter subunit F1</fullName>
    </submittedName>
</protein>
<keyword evidence="3 8" id="KW-0813">Transport</keyword>
<feature type="transmembrane region" description="Helical" evidence="9">
    <location>
        <begin position="6"/>
        <end position="25"/>
    </location>
</feature>
<keyword evidence="13" id="KW-1185">Reference proteome</keyword>
<dbReference type="EMBL" id="PZFK01000026">
    <property type="protein sequence ID" value="PTI28577.1"/>
    <property type="molecule type" value="Genomic_DNA"/>
</dbReference>
<evidence type="ECO:0000256" key="7">
    <source>
        <dbReference type="ARBA" id="ARBA00023136"/>
    </source>
</evidence>
<dbReference type="Proteomes" id="UP000241209">
    <property type="component" value="Unassembled WGS sequence"/>
</dbReference>
<feature type="transmembrane region" description="Helical" evidence="9">
    <location>
        <begin position="64"/>
        <end position="85"/>
    </location>
</feature>
<evidence type="ECO:0000313" key="10">
    <source>
        <dbReference type="EMBL" id="PTI28577.1"/>
    </source>
</evidence>
<evidence type="ECO:0000313" key="11">
    <source>
        <dbReference type="EMBL" id="QRO86364.1"/>
    </source>
</evidence>
<evidence type="ECO:0000313" key="13">
    <source>
        <dbReference type="Proteomes" id="UP000627155"/>
    </source>
</evidence>
<evidence type="ECO:0000256" key="8">
    <source>
        <dbReference type="PIRNR" id="PIRNR028784"/>
    </source>
</evidence>
<keyword evidence="6 9" id="KW-1133">Transmembrane helix</keyword>
<organism evidence="10 12">
    <name type="scientific">Mammaliicoccus vitulinus</name>
    <dbReference type="NCBI Taxonomy" id="71237"/>
    <lineage>
        <taxon>Bacteria</taxon>
        <taxon>Bacillati</taxon>
        <taxon>Bacillota</taxon>
        <taxon>Bacilli</taxon>
        <taxon>Bacillales</taxon>
        <taxon>Staphylococcaceae</taxon>
        <taxon>Mammaliicoccus</taxon>
    </lineage>
</organism>
<accession>A0A2T4PRC9</accession>
<evidence type="ECO:0000256" key="2">
    <source>
        <dbReference type="ARBA" id="ARBA00009212"/>
    </source>
</evidence>
<comment type="similarity">
    <text evidence="2 8">Belongs to the CPA3 antiporters (TC 2.A.63) subunit F family.</text>
</comment>
<evidence type="ECO:0000256" key="5">
    <source>
        <dbReference type="ARBA" id="ARBA00022692"/>
    </source>
</evidence>
<keyword evidence="4 8" id="KW-1003">Cell membrane</keyword>
<dbReference type="AlphaFoldDB" id="A0A2T4PRC9"/>
<proteinExistence type="inferred from homology"/>
<keyword evidence="7 8" id="KW-0472">Membrane</keyword>
<dbReference type="NCBIfam" id="NF009248">
    <property type="entry name" value="PRK12600.1"/>
    <property type="match status" value="1"/>
</dbReference>
<evidence type="ECO:0000256" key="3">
    <source>
        <dbReference type="ARBA" id="ARBA00022448"/>
    </source>
</evidence>